<evidence type="ECO:0000313" key="1">
    <source>
        <dbReference type="EMBL" id="GAG80411.1"/>
    </source>
</evidence>
<organism evidence="1">
    <name type="scientific">marine sediment metagenome</name>
    <dbReference type="NCBI Taxonomy" id="412755"/>
    <lineage>
        <taxon>unclassified sequences</taxon>
        <taxon>metagenomes</taxon>
        <taxon>ecological metagenomes</taxon>
    </lineage>
</organism>
<reference evidence="1" key="1">
    <citation type="journal article" date="2014" name="Front. Microbiol.">
        <title>High frequency of phylogenetically diverse reductive dehalogenase-homologous genes in deep subseafloor sedimentary metagenomes.</title>
        <authorList>
            <person name="Kawai M."/>
            <person name="Futagami T."/>
            <person name="Toyoda A."/>
            <person name="Takaki Y."/>
            <person name="Nishi S."/>
            <person name="Hori S."/>
            <person name="Arai W."/>
            <person name="Tsubouchi T."/>
            <person name="Morono Y."/>
            <person name="Uchiyama I."/>
            <person name="Ito T."/>
            <person name="Fujiyama A."/>
            <person name="Inagaki F."/>
            <person name="Takami H."/>
        </authorList>
    </citation>
    <scope>NUCLEOTIDE SEQUENCE</scope>
    <source>
        <strain evidence="1">Expedition CK06-06</strain>
    </source>
</reference>
<accession>X1C7M1</accession>
<sequence>MPKSSKMPIRDIYLIHESGLVLVSRHYHNGDTQPDIIGGFFIAMANFVEQMMGESIQEIKLDQHMIVYKKIGPIFAALVTEPKNITKRQMTILIKSILSNFFDEYVVYLEEGLIEPSMFSGFGTSLDKIISANYSLKNVF</sequence>
<dbReference type="EMBL" id="BART01011073">
    <property type="protein sequence ID" value="GAG80411.1"/>
    <property type="molecule type" value="Genomic_DNA"/>
</dbReference>
<proteinExistence type="predicted"/>
<dbReference type="AlphaFoldDB" id="X1C7M1"/>
<evidence type="ECO:0008006" key="2">
    <source>
        <dbReference type="Google" id="ProtNLM"/>
    </source>
</evidence>
<name>X1C7M1_9ZZZZ</name>
<protein>
    <recommendedName>
        <fullName evidence="2">Roadblock/LAMTOR2 domain-containing protein</fullName>
    </recommendedName>
</protein>
<comment type="caution">
    <text evidence="1">The sequence shown here is derived from an EMBL/GenBank/DDBJ whole genome shotgun (WGS) entry which is preliminary data.</text>
</comment>
<gene>
    <name evidence="1" type="ORF">S01H4_23768</name>
</gene>